<gene>
    <name evidence="1" type="ORF">g.20116</name>
</gene>
<evidence type="ECO:0000313" key="1">
    <source>
        <dbReference type="EMBL" id="JAS05740.1"/>
    </source>
</evidence>
<name>A0A1B6BXK4_9HEMI</name>
<accession>A0A1B6BXK4</accession>
<organism evidence="1">
    <name type="scientific">Clastoptera arizonana</name>
    <name type="common">Arizona spittle bug</name>
    <dbReference type="NCBI Taxonomy" id="38151"/>
    <lineage>
        <taxon>Eukaryota</taxon>
        <taxon>Metazoa</taxon>
        <taxon>Ecdysozoa</taxon>
        <taxon>Arthropoda</taxon>
        <taxon>Hexapoda</taxon>
        <taxon>Insecta</taxon>
        <taxon>Pterygota</taxon>
        <taxon>Neoptera</taxon>
        <taxon>Paraneoptera</taxon>
        <taxon>Hemiptera</taxon>
        <taxon>Auchenorrhyncha</taxon>
        <taxon>Cercopoidea</taxon>
        <taxon>Clastopteridae</taxon>
        <taxon>Clastoptera</taxon>
    </lineage>
</organism>
<dbReference type="EMBL" id="GEDC01031558">
    <property type="protein sequence ID" value="JAS05740.1"/>
    <property type="molecule type" value="Transcribed_RNA"/>
</dbReference>
<protein>
    <submittedName>
        <fullName evidence="1">Uncharacterized protein</fullName>
    </submittedName>
</protein>
<proteinExistence type="predicted"/>
<reference evidence="1" key="1">
    <citation type="submission" date="2015-12" db="EMBL/GenBank/DDBJ databases">
        <title>De novo transcriptome assembly of four potential Pierce s Disease insect vectors from Arizona vineyards.</title>
        <authorList>
            <person name="Tassone E.E."/>
        </authorList>
    </citation>
    <scope>NUCLEOTIDE SEQUENCE</scope>
</reference>
<dbReference type="AlphaFoldDB" id="A0A1B6BXK4"/>
<sequence>MLFILFFFAYSFASEEVTTEVNLYDGEFADQIMISYPIDNRTDSELTLLELLDRNICTIIMDPYGVTGRLVTKQDGDSIINNMKLFKKYVIKAKGMWIHKNMDQDKALVESVKVMYKKGWPQFMILTIEDNGEHMMKGLNWNVDDMYEFYEYRSQANEEWDDLRSIIECE</sequence>